<dbReference type="UniPathway" id="UPA00050">
    <property type="reaction ID" value="UER00063"/>
</dbReference>
<keyword evidence="19" id="KW-0520">NAD</keyword>
<dbReference type="Gene3D" id="3.30.360.10">
    <property type="entry name" value="Dihydrodipicolinate Reductase, domain 2"/>
    <property type="match status" value="1"/>
</dbReference>
<proteinExistence type="inferred from homology"/>
<protein>
    <submittedName>
        <fullName evidence="29">Aspartate kinase</fullName>
    </submittedName>
</protein>
<sequence>MARRAGNQRMKVLKFGGTSVGSIKAIESVLGIVQDNLQRGEKIAVVFSAMGGFTNQLLEMGNRAARNEDYRDVLKKASDRHLEVINHFIGPRFRSRVIADVMTLFNELEDLLRGVSLIREISPRTSDLLVSFGERLSTTLVTEILKDRGVDCAFLDARKVIKTNAHFQQAEVNFELTNHLIQHHFAKTKSLQLITGFIGSTEDGITTTLGRGGSDYTGSIFGSALNASVIEIWTDVPGMMTSDPRKVRNAFTIPVVSYAEAMELTHFGAKVIYPPSLTPAFKANIPIKVLNTFDPAHPGTIVTRQAPRHEYIITGISSIDNLALVNLQGSGMIGVAGVSAKLFTVLARYDISVILISQASSEHSICFAIDPKYSEKVREVIETEFSNELRTGDLEGVEIQEELSVIAIVGEGMRRHTGVSGRLFSVLGKNGINIVATAQGSSELNISVVIERKDLSKALNVIHESFFADQVKTLNLFLVGSGLIGKALIRQLEQQEHYLRKYKNLKVRFIGVTNSRKMLFDEGGISKEHWQERLDTEGQQADLGYFVEKVKSLNLPNSIFVDCTANKPIVDYYEGILEASVSIVTPNKTANAAPYDEYARRHRMALKKGVKFLYETNVGAGLPVINTIQGLIASGDRFQKIEGVFSGTLSFIFNTFRPGLRFAEVVREAKAKGYTEPDPRDDLSGQDVARKILILAREIGLELDFEDVEITPLLPENCQQAPTVDAFFGELEKSNAVFEKWVNDADAKGEKLRYVATLENGKIQIGLKSVGADHPLYPLEGADNIISFTTKRYHDRPLVIKGPGAGAEVTASGVFADIVSIGSYLS</sequence>
<evidence type="ECO:0000256" key="6">
    <source>
        <dbReference type="ARBA" id="ARBA00005139"/>
    </source>
</evidence>
<evidence type="ECO:0000256" key="17">
    <source>
        <dbReference type="ARBA" id="ARBA00022857"/>
    </source>
</evidence>
<organism evidence="29 30">
    <name type="scientific">Siphonobacter aquaeclarae</name>
    <dbReference type="NCBI Taxonomy" id="563176"/>
    <lineage>
        <taxon>Bacteria</taxon>
        <taxon>Pseudomonadati</taxon>
        <taxon>Bacteroidota</taxon>
        <taxon>Cytophagia</taxon>
        <taxon>Cytophagales</taxon>
        <taxon>Cytophagaceae</taxon>
        <taxon>Siphonobacter</taxon>
    </lineage>
</organism>
<comment type="similarity">
    <text evidence="8">In the N-terminal section; belongs to the aspartokinase family.</text>
</comment>
<comment type="cofactor">
    <cofactor evidence="1">
        <name>a metal cation</name>
        <dbReference type="ChEBI" id="CHEBI:25213"/>
    </cofactor>
</comment>
<keyword evidence="18" id="KW-0560">Oxidoreductase</keyword>
<dbReference type="InterPro" id="IPR019811">
    <property type="entry name" value="HDH_CS"/>
</dbReference>
<evidence type="ECO:0000256" key="12">
    <source>
        <dbReference type="ARBA" id="ARBA00022697"/>
    </source>
</evidence>
<dbReference type="Gene3D" id="3.40.50.720">
    <property type="entry name" value="NAD(P)-binding Rossmann-like Domain"/>
    <property type="match status" value="1"/>
</dbReference>
<dbReference type="Gene3D" id="3.30.2130.10">
    <property type="entry name" value="VC0802-like"/>
    <property type="match status" value="1"/>
</dbReference>
<evidence type="ECO:0000256" key="11">
    <source>
        <dbReference type="ARBA" id="ARBA00022679"/>
    </source>
</evidence>
<keyword evidence="30" id="KW-1185">Reference proteome</keyword>
<dbReference type="GO" id="GO:0050661">
    <property type="term" value="F:NADP binding"/>
    <property type="evidence" value="ECO:0007669"/>
    <property type="project" value="InterPro"/>
</dbReference>
<comment type="similarity">
    <text evidence="7">In the C-terminal section; belongs to the homoserine dehydrogenase family.</text>
</comment>
<keyword evidence="13" id="KW-0479">Metal-binding</keyword>
<keyword evidence="11" id="KW-0808">Transferase</keyword>
<keyword evidence="14" id="KW-0547">Nucleotide-binding</keyword>
<dbReference type="NCBIfam" id="NF006959">
    <property type="entry name" value="PRK09436.1"/>
    <property type="match status" value="1"/>
</dbReference>
<evidence type="ECO:0000256" key="23">
    <source>
        <dbReference type="ARBA" id="ARBA00023268"/>
    </source>
</evidence>
<evidence type="ECO:0000256" key="7">
    <source>
        <dbReference type="ARBA" id="ARBA00007952"/>
    </source>
</evidence>
<dbReference type="InterPro" id="IPR049638">
    <property type="entry name" value="AK-HD"/>
</dbReference>
<evidence type="ECO:0000256" key="25">
    <source>
        <dbReference type="ARBA" id="ARBA00048561"/>
    </source>
</evidence>
<evidence type="ECO:0000256" key="1">
    <source>
        <dbReference type="ARBA" id="ARBA00001920"/>
    </source>
</evidence>
<evidence type="ECO:0000313" key="30">
    <source>
        <dbReference type="Proteomes" id="UP000198901"/>
    </source>
</evidence>
<dbReference type="CDD" id="cd04921">
    <property type="entry name" value="ACT_AKi-HSDH-ThrA-like_1"/>
    <property type="match status" value="1"/>
</dbReference>
<evidence type="ECO:0000256" key="9">
    <source>
        <dbReference type="ARBA" id="ARBA00011881"/>
    </source>
</evidence>
<evidence type="ECO:0000256" key="10">
    <source>
        <dbReference type="ARBA" id="ARBA00022605"/>
    </source>
</evidence>
<dbReference type="NCBIfam" id="TIGR00657">
    <property type="entry name" value="asp_kinases"/>
    <property type="match status" value="1"/>
</dbReference>
<comment type="pathway">
    <text evidence="3">Amino-acid biosynthesis; L-methionine biosynthesis via de novo pathway; L-homoserine from L-aspartate: step 1/3.</text>
</comment>
<evidence type="ECO:0000256" key="3">
    <source>
        <dbReference type="ARBA" id="ARBA00004986"/>
    </source>
</evidence>
<evidence type="ECO:0000256" key="16">
    <source>
        <dbReference type="ARBA" id="ARBA00022840"/>
    </source>
</evidence>
<evidence type="ECO:0000256" key="19">
    <source>
        <dbReference type="ARBA" id="ARBA00023027"/>
    </source>
</evidence>
<comment type="subunit">
    <text evidence="9">Homotetramer.</text>
</comment>
<dbReference type="InterPro" id="IPR036393">
    <property type="entry name" value="AceGlu_kinase-like_sf"/>
</dbReference>
<keyword evidence="22" id="KW-0486">Methionine biosynthesis</keyword>
<keyword evidence="12" id="KW-0791">Threonine biosynthesis</keyword>
<dbReference type="GO" id="GO:0009090">
    <property type="term" value="P:homoserine biosynthetic process"/>
    <property type="evidence" value="ECO:0007669"/>
    <property type="project" value="UniProtKB-ARBA"/>
</dbReference>
<dbReference type="UniPathway" id="UPA00034">
    <property type="reaction ID" value="UER00015"/>
</dbReference>
<evidence type="ECO:0000256" key="20">
    <source>
        <dbReference type="ARBA" id="ARBA00023053"/>
    </source>
</evidence>
<dbReference type="InterPro" id="IPR018042">
    <property type="entry name" value="Aspartate_kinase_CS"/>
</dbReference>
<dbReference type="InterPro" id="IPR005106">
    <property type="entry name" value="Asp/hSer_DH_NAD-bd"/>
</dbReference>
<dbReference type="PANTHER" id="PTHR43070">
    <property type="match status" value="1"/>
</dbReference>
<dbReference type="PROSITE" id="PS01042">
    <property type="entry name" value="HOMOSER_DHGENASE"/>
    <property type="match status" value="1"/>
</dbReference>
<dbReference type="GO" id="GO:0009088">
    <property type="term" value="P:threonine biosynthetic process"/>
    <property type="evidence" value="ECO:0007669"/>
    <property type="project" value="UniProtKB-UniPathway"/>
</dbReference>
<dbReference type="Proteomes" id="UP000198901">
    <property type="component" value="Unassembled WGS sequence"/>
</dbReference>
<dbReference type="CDD" id="cd04922">
    <property type="entry name" value="ACT_AKi-HSDH-ThrA_2"/>
    <property type="match status" value="1"/>
</dbReference>
<dbReference type="FunFam" id="3.40.50.720:FF:000083">
    <property type="entry name" value="Bifunctional aspartokinase/homoserine dehydrogenase"/>
    <property type="match status" value="1"/>
</dbReference>
<dbReference type="InterPro" id="IPR011147">
    <property type="entry name" value="Bifunc_Aspkin/hSer_DH"/>
</dbReference>
<dbReference type="PIRSF" id="PIRSF000727">
    <property type="entry name" value="ThrA"/>
    <property type="match status" value="1"/>
</dbReference>
<keyword evidence="15 29" id="KW-0418">Kinase</keyword>
<keyword evidence="10" id="KW-0028">Amino-acid biosynthesis</keyword>
<dbReference type="InterPro" id="IPR002912">
    <property type="entry name" value="ACT_dom"/>
</dbReference>
<dbReference type="Pfam" id="PF00696">
    <property type="entry name" value="AA_kinase"/>
    <property type="match status" value="1"/>
</dbReference>
<evidence type="ECO:0000256" key="24">
    <source>
        <dbReference type="ARBA" id="ARBA00044938"/>
    </source>
</evidence>
<keyword evidence="17" id="KW-0521">NADP</keyword>
<evidence type="ECO:0000256" key="26">
    <source>
        <dbReference type="ARBA" id="ARBA00048841"/>
    </source>
</evidence>
<evidence type="ECO:0000256" key="5">
    <source>
        <dbReference type="ARBA" id="ARBA00005062"/>
    </source>
</evidence>
<dbReference type="PANTHER" id="PTHR43070:SF5">
    <property type="entry name" value="HOMOSERINE DEHYDROGENASE"/>
    <property type="match status" value="1"/>
</dbReference>
<dbReference type="Gene3D" id="3.40.1160.10">
    <property type="entry name" value="Acetylglutamate kinase-like"/>
    <property type="match status" value="1"/>
</dbReference>
<evidence type="ECO:0000256" key="18">
    <source>
        <dbReference type="ARBA" id="ARBA00023002"/>
    </source>
</evidence>
<comment type="catalytic activity">
    <reaction evidence="26">
        <text>L-homoserine + NADP(+) = L-aspartate 4-semialdehyde + NADPH + H(+)</text>
        <dbReference type="Rhea" id="RHEA:15761"/>
        <dbReference type="ChEBI" id="CHEBI:15378"/>
        <dbReference type="ChEBI" id="CHEBI:57476"/>
        <dbReference type="ChEBI" id="CHEBI:57783"/>
        <dbReference type="ChEBI" id="CHEBI:58349"/>
        <dbReference type="ChEBI" id="CHEBI:537519"/>
        <dbReference type="EC" id="1.1.1.3"/>
    </reaction>
    <physiologicalReaction direction="right-to-left" evidence="26">
        <dbReference type="Rhea" id="RHEA:15763"/>
    </physiologicalReaction>
</comment>
<dbReference type="InterPro" id="IPR036291">
    <property type="entry name" value="NAD(P)-bd_dom_sf"/>
</dbReference>
<dbReference type="InterPro" id="IPR001342">
    <property type="entry name" value="HDH_cat"/>
</dbReference>
<comment type="catalytic activity">
    <reaction evidence="25">
        <text>L-aspartate + ATP = 4-phospho-L-aspartate + ADP</text>
        <dbReference type="Rhea" id="RHEA:23776"/>
        <dbReference type="ChEBI" id="CHEBI:29991"/>
        <dbReference type="ChEBI" id="CHEBI:30616"/>
        <dbReference type="ChEBI" id="CHEBI:57535"/>
        <dbReference type="ChEBI" id="CHEBI:456216"/>
        <dbReference type="EC" id="2.7.2.4"/>
    </reaction>
    <physiologicalReaction direction="left-to-right" evidence="25">
        <dbReference type="Rhea" id="RHEA:23777"/>
    </physiologicalReaction>
</comment>
<evidence type="ECO:0000313" key="29">
    <source>
        <dbReference type="EMBL" id="SDM53806.1"/>
    </source>
</evidence>
<dbReference type="AlphaFoldDB" id="A0A1G9U1J2"/>
<dbReference type="GO" id="GO:0004412">
    <property type="term" value="F:homoserine dehydrogenase activity"/>
    <property type="evidence" value="ECO:0007669"/>
    <property type="project" value="UniProtKB-EC"/>
</dbReference>
<comment type="pathway">
    <text evidence="6">Amino-acid biosynthesis; L-threonine biosynthesis; L-threonine from L-aspartate: step 1/5.</text>
</comment>
<dbReference type="PROSITE" id="PS00324">
    <property type="entry name" value="ASPARTOKINASE"/>
    <property type="match status" value="1"/>
</dbReference>
<accession>A0A1G9U1J2</accession>
<keyword evidence="16" id="KW-0067">ATP-binding</keyword>
<keyword evidence="20" id="KW-0915">Sodium</keyword>
<comment type="function">
    <text evidence="24">Bifunctional aspartate kinase and homoserine dehydrogenase that catalyzes the first and the third steps toward the synthesis of lysine, methionine and threonine from aspartate.</text>
</comment>
<evidence type="ECO:0000256" key="22">
    <source>
        <dbReference type="ARBA" id="ARBA00023167"/>
    </source>
</evidence>
<keyword evidence="23" id="KW-0511">Multifunctional enzyme</keyword>
<feature type="domain" description="ACT" evidence="28">
    <location>
        <begin position="408"/>
        <end position="479"/>
    </location>
</feature>
<evidence type="ECO:0000256" key="21">
    <source>
        <dbReference type="ARBA" id="ARBA00023154"/>
    </source>
</evidence>
<dbReference type="GO" id="GO:0004072">
    <property type="term" value="F:aspartate kinase activity"/>
    <property type="evidence" value="ECO:0007669"/>
    <property type="project" value="UniProtKB-EC"/>
</dbReference>
<dbReference type="InterPro" id="IPR001048">
    <property type="entry name" value="Asp/Glu/Uridylate_kinase"/>
</dbReference>
<evidence type="ECO:0000256" key="2">
    <source>
        <dbReference type="ARBA" id="ARBA00004766"/>
    </source>
</evidence>
<dbReference type="SUPFAM" id="SSF53633">
    <property type="entry name" value="Carbamate kinase-like"/>
    <property type="match status" value="1"/>
</dbReference>
<dbReference type="CDD" id="cd04243">
    <property type="entry name" value="AAK_AK-HSDH-like"/>
    <property type="match status" value="1"/>
</dbReference>
<evidence type="ECO:0000256" key="13">
    <source>
        <dbReference type="ARBA" id="ARBA00022723"/>
    </source>
</evidence>
<dbReference type="InterPro" id="IPR045865">
    <property type="entry name" value="ACT-like_dom_sf"/>
</dbReference>
<dbReference type="GO" id="GO:0009089">
    <property type="term" value="P:lysine biosynthetic process via diaminopimelate"/>
    <property type="evidence" value="ECO:0007669"/>
    <property type="project" value="UniProtKB-UniPathway"/>
</dbReference>
<evidence type="ECO:0000256" key="27">
    <source>
        <dbReference type="ARBA" id="ARBA00049031"/>
    </source>
</evidence>
<dbReference type="FunFam" id="3.30.2130.10:FF:000001">
    <property type="entry name" value="Bifunctional aspartokinase/homoserine dehydrogenase"/>
    <property type="match status" value="1"/>
</dbReference>
<dbReference type="STRING" id="563176.SAMN04488090_3634"/>
<evidence type="ECO:0000256" key="4">
    <source>
        <dbReference type="ARBA" id="ARBA00005056"/>
    </source>
</evidence>
<evidence type="ECO:0000259" key="28">
    <source>
        <dbReference type="PROSITE" id="PS51671"/>
    </source>
</evidence>
<dbReference type="GO" id="GO:0005524">
    <property type="term" value="F:ATP binding"/>
    <property type="evidence" value="ECO:0007669"/>
    <property type="project" value="UniProtKB-KW"/>
</dbReference>
<keyword evidence="21" id="KW-0457">Lysine biosynthesis</keyword>
<dbReference type="EMBL" id="FNGS01000007">
    <property type="protein sequence ID" value="SDM53806.1"/>
    <property type="molecule type" value="Genomic_DNA"/>
</dbReference>
<evidence type="ECO:0000256" key="14">
    <source>
        <dbReference type="ARBA" id="ARBA00022741"/>
    </source>
</evidence>
<comment type="catalytic activity">
    <reaction evidence="27">
        <text>L-homoserine + NAD(+) = L-aspartate 4-semialdehyde + NADH + H(+)</text>
        <dbReference type="Rhea" id="RHEA:15757"/>
        <dbReference type="ChEBI" id="CHEBI:15378"/>
        <dbReference type="ChEBI" id="CHEBI:57476"/>
        <dbReference type="ChEBI" id="CHEBI:57540"/>
        <dbReference type="ChEBI" id="CHEBI:57945"/>
        <dbReference type="ChEBI" id="CHEBI:537519"/>
        <dbReference type="EC" id="1.1.1.3"/>
    </reaction>
    <physiologicalReaction direction="right-to-left" evidence="27">
        <dbReference type="Rhea" id="RHEA:15759"/>
    </physiologicalReaction>
</comment>
<dbReference type="PROSITE" id="PS51671">
    <property type="entry name" value="ACT"/>
    <property type="match status" value="1"/>
</dbReference>
<dbReference type="Pfam" id="PF00742">
    <property type="entry name" value="Homoserine_dh"/>
    <property type="match status" value="1"/>
</dbReference>
<comment type="pathway">
    <text evidence="5">Amino-acid biosynthesis; L-methionine biosynthesis via de novo pathway; L-homoserine from L-aspartate: step 3/3.</text>
</comment>
<dbReference type="FunFam" id="3.30.360.10:FF:000006">
    <property type="entry name" value="Bifunctional aspartokinase/homoserine dehydrogenase"/>
    <property type="match status" value="1"/>
</dbReference>
<dbReference type="GO" id="GO:0046872">
    <property type="term" value="F:metal ion binding"/>
    <property type="evidence" value="ECO:0007669"/>
    <property type="project" value="UniProtKB-KW"/>
</dbReference>
<comment type="pathway">
    <text evidence="2">Amino-acid biosynthesis; L-lysine biosynthesis via DAP pathway; (S)-tetrahydrodipicolinate from L-aspartate: step 1/4.</text>
</comment>
<evidence type="ECO:0000256" key="8">
    <source>
        <dbReference type="ARBA" id="ARBA00010046"/>
    </source>
</evidence>
<comment type="pathway">
    <text evidence="4">Amino-acid biosynthesis; L-threonine biosynthesis; L-threonine from L-aspartate: step 3/5.</text>
</comment>
<dbReference type="InterPro" id="IPR054352">
    <property type="entry name" value="ACT_Aspartokinase"/>
</dbReference>
<dbReference type="SUPFAM" id="SSF55347">
    <property type="entry name" value="Glyceraldehyde-3-phosphate dehydrogenase-like, C-terminal domain"/>
    <property type="match status" value="1"/>
</dbReference>
<dbReference type="SUPFAM" id="SSF55021">
    <property type="entry name" value="ACT-like"/>
    <property type="match status" value="2"/>
</dbReference>
<dbReference type="GO" id="GO:0009086">
    <property type="term" value="P:methionine biosynthetic process"/>
    <property type="evidence" value="ECO:0007669"/>
    <property type="project" value="UniProtKB-KW"/>
</dbReference>
<dbReference type="SUPFAM" id="SSF51735">
    <property type="entry name" value="NAD(P)-binding Rossmann-fold domains"/>
    <property type="match status" value="1"/>
</dbReference>
<gene>
    <name evidence="29" type="ORF">SAMN04488090_3634</name>
</gene>
<reference evidence="29 30" key="1">
    <citation type="submission" date="2016-10" db="EMBL/GenBank/DDBJ databases">
        <authorList>
            <person name="de Groot N.N."/>
        </authorList>
    </citation>
    <scope>NUCLEOTIDE SEQUENCE [LARGE SCALE GENOMIC DNA]</scope>
    <source>
        <strain evidence="29 30">DSM 21668</strain>
    </source>
</reference>
<name>A0A1G9U1J2_9BACT</name>
<dbReference type="UniPathway" id="UPA00051">
    <property type="reaction ID" value="UER00462"/>
</dbReference>
<dbReference type="Pfam" id="PF03447">
    <property type="entry name" value="NAD_binding_3"/>
    <property type="match status" value="1"/>
</dbReference>
<evidence type="ECO:0000256" key="15">
    <source>
        <dbReference type="ARBA" id="ARBA00022777"/>
    </source>
</evidence>
<dbReference type="Pfam" id="PF22468">
    <property type="entry name" value="ACT_9"/>
    <property type="match status" value="2"/>
</dbReference>
<dbReference type="InterPro" id="IPR001341">
    <property type="entry name" value="Asp_kinase"/>
</dbReference>